<reference evidence="2" key="1">
    <citation type="submission" date="2025-08" db="UniProtKB">
        <authorList>
            <consortium name="RefSeq"/>
        </authorList>
    </citation>
    <scope>IDENTIFICATION</scope>
    <source>
        <tissue evidence="2">Muscle</tissue>
    </source>
</reference>
<protein>
    <submittedName>
        <fullName evidence="2">Uncharacterized protein LOC106465235 isoform X3</fullName>
    </submittedName>
</protein>
<evidence type="ECO:0000313" key="2">
    <source>
        <dbReference type="RefSeq" id="XP_022248812.1"/>
    </source>
</evidence>
<keyword evidence="1" id="KW-1185">Reference proteome</keyword>
<sequence length="182" mass="20539">MEVFKMKVEPFSDEEQNVSLDIKKVKKVETLILSPIREKNVLCIPLTTSEVPSIEDTSLSTVFEFVIVKDEPEEDCNKEIEKTENTFARVKHEQPSDLHQDEIVSKFNDSGDDDVDISKDFVKSMKTETGFQEELQQPGSGLDGTSGVFSSILTLTFSLVSHLHYPLEGMWTTPNTFISLFA</sequence>
<name>A0ABM1SYV6_LIMPO</name>
<proteinExistence type="predicted"/>
<evidence type="ECO:0000313" key="1">
    <source>
        <dbReference type="Proteomes" id="UP000694941"/>
    </source>
</evidence>
<gene>
    <name evidence="2" type="primary">LOC106465235</name>
</gene>
<dbReference type="Proteomes" id="UP000694941">
    <property type="component" value="Unplaced"/>
</dbReference>
<dbReference type="RefSeq" id="XP_022248812.1">
    <property type="nucleotide sequence ID" value="XM_022393104.1"/>
</dbReference>
<accession>A0ABM1SYV6</accession>
<organism evidence="1 2">
    <name type="scientific">Limulus polyphemus</name>
    <name type="common">Atlantic horseshoe crab</name>
    <dbReference type="NCBI Taxonomy" id="6850"/>
    <lineage>
        <taxon>Eukaryota</taxon>
        <taxon>Metazoa</taxon>
        <taxon>Ecdysozoa</taxon>
        <taxon>Arthropoda</taxon>
        <taxon>Chelicerata</taxon>
        <taxon>Merostomata</taxon>
        <taxon>Xiphosura</taxon>
        <taxon>Limulidae</taxon>
        <taxon>Limulus</taxon>
    </lineage>
</organism>
<dbReference type="GeneID" id="106465235"/>